<evidence type="ECO:0000313" key="3">
    <source>
        <dbReference type="EnsemblProtists" id="PYU1_T006492"/>
    </source>
</evidence>
<reference evidence="4" key="2">
    <citation type="submission" date="2010-04" db="EMBL/GenBank/DDBJ databases">
        <authorList>
            <person name="Buell R."/>
            <person name="Hamilton J."/>
            <person name="Hostetler J."/>
        </authorList>
    </citation>
    <scope>NUCLEOTIDE SEQUENCE [LARGE SCALE GENOMIC DNA]</scope>
    <source>
        <strain evidence="4">DAOM:BR144</strain>
    </source>
</reference>
<accession>K3WNF0</accession>
<evidence type="ECO:0000259" key="2">
    <source>
        <dbReference type="PROSITE" id="PS50835"/>
    </source>
</evidence>
<dbReference type="AlphaFoldDB" id="K3WNF0"/>
<dbReference type="EMBL" id="GL376604">
    <property type="status" value="NOT_ANNOTATED_CDS"/>
    <property type="molecule type" value="Genomic_DNA"/>
</dbReference>
<evidence type="ECO:0000256" key="1">
    <source>
        <dbReference type="SAM" id="MobiDB-lite"/>
    </source>
</evidence>
<dbReference type="HOGENOM" id="CLU_046223_0_0_1"/>
<dbReference type="eggNOG" id="ENOG502RN7S">
    <property type="taxonomic scope" value="Eukaryota"/>
</dbReference>
<dbReference type="VEuPathDB" id="FungiDB:PYU1_G006480"/>
<feature type="region of interest" description="Disordered" evidence="1">
    <location>
        <begin position="451"/>
        <end position="471"/>
    </location>
</feature>
<dbReference type="PROSITE" id="PS50835">
    <property type="entry name" value="IG_LIKE"/>
    <property type="match status" value="1"/>
</dbReference>
<name>K3WNF0_GLOUD</name>
<feature type="compositionally biased region" description="Low complexity" evidence="1">
    <location>
        <begin position="322"/>
        <end position="335"/>
    </location>
</feature>
<evidence type="ECO:0000313" key="4">
    <source>
        <dbReference type="Proteomes" id="UP000019132"/>
    </source>
</evidence>
<organism evidence="3 4">
    <name type="scientific">Globisporangium ultimum (strain ATCC 200006 / CBS 805.95 / DAOM BR144)</name>
    <name type="common">Pythium ultimum</name>
    <dbReference type="NCBI Taxonomy" id="431595"/>
    <lineage>
        <taxon>Eukaryota</taxon>
        <taxon>Sar</taxon>
        <taxon>Stramenopiles</taxon>
        <taxon>Oomycota</taxon>
        <taxon>Peronosporomycetes</taxon>
        <taxon>Pythiales</taxon>
        <taxon>Pythiaceae</taxon>
        <taxon>Globisporangium</taxon>
    </lineage>
</organism>
<keyword evidence="4" id="KW-1185">Reference proteome</keyword>
<dbReference type="Proteomes" id="UP000019132">
    <property type="component" value="Unassembled WGS sequence"/>
</dbReference>
<dbReference type="STRING" id="431595.K3WNF0"/>
<dbReference type="InterPro" id="IPR007110">
    <property type="entry name" value="Ig-like_dom"/>
</dbReference>
<feature type="domain" description="Ig-like" evidence="2">
    <location>
        <begin position="318"/>
        <end position="432"/>
    </location>
</feature>
<dbReference type="EnsemblProtists" id="PYU1_T006492">
    <property type="protein sequence ID" value="PYU1_T006492"/>
    <property type="gene ID" value="PYU1_G006480"/>
</dbReference>
<reference evidence="3" key="3">
    <citation type="submission" date="2015-02" db="UniProtKB">
        <authorList>
            <consortium name="EnsemblProtists"/>
        </authorList>
    </citation>
    <scope>IDENTIFICATION</scope>
    <source>
        <strain evidence="3">DAOM BR144</strain>
    </source>
</reference>
<proteinExistence type="predicted"/>
<dbReference type="InParanoid" id="K3WNF0"/>
<sequence length="471" mass="51702">MDNGVDQLIHHQNHPQLTAHFEGTTNGLGLQHSELDFHGRSQRDGAWREEPQPGIEGRKHSLHLEKITSKQLSQDVPRVLRGRSSADQKMPLGASASQHTINSMDKAALPPSSANFYAEVRLVTVLNDCYWKNGRKNLQCFPVCPEHNDFYSMKINNRKHSSVGVCRGPVYCHVFAKAAEQVAPSPSSSSRRAAVAKALIHQSSADAYGSASLPSVPSGQHMKYEYGVGASGTGGSSQELFVLGRFERVPQRDNTDLIEELAPPPVFTSSAAFEEFRYGCFQAVEMQERRTTFASMNCENFRHENSISSGIPGNPDAPAYETTAASTSSSSSSSTPPLQCAPMGDDESMVRSTWFFLPDVWKVQPMLKKKRKATRSAPAQTFPFCFRVFVYTRLPERMDDNSSSVGATAGRYTCVSSTVSSFFELYSTRTVDRVKRKYWSSASAAASAKKAAAPFGAAPTGSKRQRLAAFK</sequence>
<feature type="region of interest" description="Disordered" evidence="1">
    <location>
        <begin position="304"/>
        <end position="345"/>
    </location>
</feature>
<reference evidence="4" key="1">
    <citation type="journal article" date="2010" name="Genome Biol.">
        <title>Genome sequence of the necrotrophic plant pathogen Pythium ultimum reveals original pathogenicity mechanisms and effector repertoire.</title>
        <authorList>
            <person name="Levesque C.A."/>
            <person name="Brouwer H."/>
            <person name="Cano L."/>
            <person name="Hamilton J.P."/>
            <person name="Holt C."/>
            <person name="Huitema E."/>
            <person name="Raffaele S."/>
            <person name="Robideau G.P."/>
            <person name="Thines M."/>
            <person name="Win J."/>
            <person name="Zerillo M.M."/>
            <person name="Beakes G.W."/>
            <person name="Boore J.L."/>
            <person name="Busam D."/>
            <person name="Dumas B."/>
            <person name="Ferriera S."/>
            <person name="Fuerstenberg S.I."/>
            <person name="Gachon C.M."/>
            <person name="Gaulin E."/>
            <person name="Govers F."/>
            <person name="Grenville-Briggs L."/>
            <person name="Horner N."/>
            <person name="Hostetler J."/>
            <person name="Jiang R.H."/>
            <person name="Johnson J."/>
            <person name="Krajaejun T."/>
            <person name="Lin H."/>
            <person name="Meijer H.J."/>
            <person name="Moore B."/>
            <person name="Morris P."/>
            <person name="Phuntmart V."/>
            <person name="Puiu D."/>
            <person name="Shetty J."/>
            <person name="Stajich J.E."/>
            <person name="Tripathy S."/>
            <person name="Wawra S."/>
            <person name="van West P."/>
            <person name="Whitty B.R."/>
            <person name="Coutinho P.M."/>
            <person name="Henrissat B."/>
            <person name="Martin F."/>
            <person name="Thomas P.D."/>
            <person name="Tyler B.M."/>
            <person name="De Vries R.P."/>
            <person name="Kamoun S."/>
            <person name="Yandell M."/>
            <person name="Tisserat N."/>
            <person name="Buell C.R."/>
        </authorList>
    </citation>
    <scope>NUCLEOTIDE SEQUENCE</scope>
    <source>
        <strain evidence="4">DAOM:BR144</strain>
    </source>
</reference>
<protein>
    <recommendedName>
        <fullName evidence="2">Ig-like domain-containing protein</fullName>
    </recommendedName>
</protein>